<dbReference type="SUPFAM" id="SSF56601">
    <property type="entry name" value="beta-lactamase/transpeptidase-like"/>
    <property type="match status" value="1"/>
</dbReference>
<dbReference type="GO" id="GO:0008800">
    <property type="term" value="F:beta-lactamase activity"/>
    <property type="evidence" value="ECO:0007669"/>
    <property type="project" value="InterPro"/>
</dbReference>
<name>A0A381Y510_9ZZZZ</name>
<evidence type="ECO:0000259" key="1">
    <source>
        <dbReference type="Pfam" id="PF13354"/>
    </source>
</evidence>
<dbReference type="Pfam" id="PF13354">
    <property type="entry name" value="Beta-lactamase2"/>
    <property type="match status" value="1"/>
</dbReference>
<feature type="domain" description="Beta-lactamase class A catalytic" evidence="1">
    <location>
        <begin position="68"/>
        <end position="329"/>
    </location>
</feature>
<dbReference type="InterPro" id="IPR012338">
    <property type="entry name" value="Beta-lactam/transpept-like"/>
</dbReference>
<proteinExistence type="predicted"/>
<accession>A0A381Y510</accession>
<dbReference type="Gene3D" id="3.40.710.10">
    <property type="entry name" value="DD-peptidase/beta-lactamase superfamily"/>
    <property type="match status" value="1"/>
</dbReference>
<dbReference type="GO" id="GO:0030655">
    <property type="term" value="P:beta-lactam antibiotic catabolic process"/>
    <property type="evidence" value="ECO:0007669"/>
    <property type="project" value="InterPro"/>
</dbReference>
<dbReference type="InterPro" id="IPR045155">
    <property type="entry name" value="Beta-lactam_cat"/>
</dbReference>
<reference evidence="2" key="1">
    <citation type="submission" date="2018-05" db="EMBL/GenBank/DDBJ databases">
        <authorList>
            <person name="Lanie J.A."/>
            <person name="Ng W.-L."/>
            <person name="Kazmierczak K.M."/>
            <person name="Andrzejewski T.M."/>
            <person name="Davidsen T.M."/>
            <person name="Wayne K.J."/>
            <person name="Tettelin H."/>
            <person name="Glass J.I."/>
            <person name="Rusch D."/>
            <person name="Podicherti R."/>
            <person name="Tsui H.-C.T."/>
            <person name="Winkler M.E."/>
        </authorList>
    </citation>
    <scope>NUCLEOTIDE SEQUENCE</scope>
</reference>
<dbReference type="AlphaFoldDB" id="A0A381Y510"/>
<sequence length="382" mass="45128">MYKPLFSLFVIICFSCSSEHNKIESILKDKNPLIKNVYRNKEKHNIQILYTQIEKDSAGNPKFIEHHFQVDDRKYFYPASTMKLPIVVLTLQRLNELRNESFNINVDSRISISFDETKREEETFKDLIAKIFLVSDNSASNVLINFLGYNYFNEQMKQVGLGNIVLNHKFNPDPFVTKNWNIKNEEGAIISSSSAQTTIEHKKLSNLKQGMKHISNGEITKSPLDFRFKNRGSLRDLDGVVKRIIYPELFDKKSRFNLTDEDYNFLRYWMSRFTYEDIGRDYTKDSIYFTSYNKFFIYGDITSSIDKKIRVYNKLGQAYGTLTDISYIKNYEEDVEFFLSATIYVNENEIINDDIYEYDKKGIPFLAEFSRQIYQFEKSRKH</sequence>
<dbReference type="EMBL" id="UINC01017339">
    <property type="protein sequence ID" value="SVA71742.1"/>
    <property type="molecule type" value="Genomic_DNA"/>
</dbReference>
<organism evidence="2">
    <name type="scientific">marine metagenome</name>
    <dbReference type="NCBI Taxonomy" id="408172"/>
    <lineage>
        <taxon>unclassified sequences</taxon>
        <taxon>metagenomes</taxon>
        <taxon>ecological metagenomes</taxon>
    </lineage>
</organism>
<gene>
    <name evidence="2" type="ORF">METZ01_LOCUS124596</name>
</gene>
<protein>
    <recommendedName>
        <fullName evidence="1">Beta-lactamase class A catalytic domain-containing protein</fullName>
    </recommendedName>
</protein>
<evidence type="ECO:0000313" key="2">
    <source>
        <dbReference type="EMBL" id="SVA71742.1"/>
    </source>
</evidence>